<name>A0A8H3LFR2_9GLOM</name>
<accession>A0A8H3LFR2</accession>
<dbReference type="AlphaFoldDB" id="A0A8H3LFR2"/>
<gene>
    <name evidence="2" type="ORF">RCL2_001218900</name>
</gene>
<feature type="region of interest" description="Disordered" evidence="1">
    <location>
        <begin position="1"/>
        <end position="26"/>
    </location>
</feature>
<dbReference type="OrthoDB" id="2447639at2759"/>
<evidence type="ECO:0000313" key="2">
    <source>
        <dbReference type="EMBL" id="GES85097.1"/>
    </source>
</evidence>
<reference evidence="2" key="1">
    <citation type="submission" date="2019-10" db="EMBL/GenBank/DDBJ databases">
        <title>Conservation and host-specific expression of non-tandemly repeated heterogenous ribosome RNA gene in arbuscular mycorrhizal fungi.</title>
        <authorList>
            <person name="Maeda T."/>
            <person name="Kobayashi Y."/>
            <person name="Nakagawa T."/>
            <person name="Ezawa T."/>
            <person name="Yamaguchi K."/>
            <person name="Bino T."/>
            <person name="Nishimoto Y."/>
            <person name="Shigenobu S."/>
            <person name="Kawaguchi M."/>
        </authorList>
    </citation>
    <scope>NUCLEOTIDE SEQUENCE</scope>
    <source>
        <strain evidence="2">HR1</strain>
    </source>
</reference>
<organism evidence="2 3">
    <name type="scientific">Rhizophagus clarus</name>
    <dbReference type="NCBI Taxonomy" id="94130"/>
    <lineage>
        <taxon>Eukaryota</taxon>
        <taxon>Fungi</taxon>
        <taxon>Fungi incertae sedis</taxon>
        <taxon>Mucoromycota</taxon>
        <taxon>Glomeromycotina</taxon>
        <taxon>Glomeromycetes</taxon>
        <taxon>Glomerales</taxon>
        <taxon>Glomeraceae</taxon>
        <taxon>Rhizophagus</taxon>
    </lineage>
</organism>
<feature type="compositionally biased region" description="Basic and acidic residues" evidence="1">
    <location>
        <begin position="1"/>
        <end position="11"/>
    </location>
</feature>
<dbReference type="EMBL" id="BLAL01000087">
    <property type="protein sequence ID" value="GES85097.1"/>
    <property type="molecule type" value="Genomic_DNA"/>
</dbReference>
<proteinExistence type="predicted"/>
<comment type="caution">
    <text evidence="2">The sequence shown here is derived from an EMBL/GenBank/DDBJ whole genome shotgun (WGS) entry which is preliminary data.</text>
</comment>
<evidence type="ECO:0000313" key="3">
    <source>
        <dbReference type="Proteomes" id="UP000615446"/>
    </source>
</evidence>
<dbReference type="Proteomes" id="UP000615446">
    <property type="component" value="Unassembled WGS sequence"/>
</dbReference>
<feature type="compositionally biased region" description="Acidic residues" evidence="1">
    <location>
        <begin position="144"/>
        <end position="163"/>
    </location>
</feature>
<feature type="region of interest" description="Disordered" evidence="1">
    <location>
        <begin position="144"/>
        <end position="170"/>
    </location>
</feature>
<evidence type="ECO:0000256" key="1">
    <source>
        <dbReference type="SAM" id="MobiDB-lite"/>
    </source>
</evidence>
<protein>
    <submittedName>
        <fullName evidence="2">Uncharacterized protein</fullName>
    </submittedName>
</protein>
<sequence length="312" mass="35619">MSAEFHEKGESTSDQSNYVSRKRRDVGFKEERTIKKQYQDGYTALPSLDKNEQDADFAVEQDTDNMYYQELSSVKTSLNSAIKGLLVVKSAKNRNEESVEEHISQEDLLNSNRCSRDYRLEDENEHMSKTAHEYMMLFDQIIEESSDEEGEEDAEDVEEEGEGDAGNVAENDIEIEDESASEMGKITHSLDGTAKKLQFLSNTIPIPVHDYDQSQFSDVHIIKSLSSHLDAITKMKDIVKNTTERSWTSHILAYLFFITFSFLDSVQYFSCERTISTKMDSQPTDYRADGVAEFFERPKQIPLFLLEVSGGP</sequence>